<dbReference type="GO" id="GO:0000166">
    <property type="term" value="F:nucleotide binding"/>
    <property type="evidence" value="ECO:0007669"/>
    <property type="project" value="UniProtKB-KW"/>
</dbReference>
<dbReference type="PANTHER" id="PTHR33359:SF1">
    <property type="entry name" value="MOLYBDOPTERIN SYNTHASE SULFUR CARRIER SUBUNIT"/>
    <property type="match status" value="1"/>
</dbReference>
<dbReference type="GO" id="GO:0006777">
    <property type="term" value="P:Mo-molybdopterin cofactor biosynthetic process"/>
    <property type="evidence" value="ECO:0007669"/>
    <property type="project" value="InterPro"/>
</dbReference>
<dbReference type="InterPro" id="IPR016155">
    <property type="entry name" value="Mopterin_synth/thiamin_S_b"/>
</dbReference>
<comment type="similarity">
    <text evidence="2">Belongs to the MoaD family.</text>
</comment>
<evidence type="ECO:0000313" key="5">
    <source>
        <dbReference type="Proteomes" id="UP000005835"/>
    </source>
</evidence>
<dbReference type="AlphaFoldDB" id="K1JZS8"/>
<dbReference type="eggNOG" id="COG1977">
    <property type="taxonomic scope" value="Bacteria"/>
</dbReference>
<dbReference type="RefSeq" id="WP_005433454.1">
    <property type="nucleotide sequence ID" value="NZ_JH815513.1"/>
</dbReference>
<dbReference type="Proteomes" id="UP000005835">
    <property type="component" value="Unassembled WGS sequence"/>
</dbReference>
<name>K1JZS8_9BURK</name>
<proteinExistence type="inferred from homology"/>
<dbReference type="UniPathway" id="UPA00344"/>
<dbReference type="InterPro" id="IPR012675">
    <property type="entry name" value="Beta-grasp_dom_sf"/>
</dbReference>
<dbReference type="Gene3D" id="3.10.20.30">
    <property type="match status" value="1"/>
</dbReference>
<dbReference type="CDD" id="cd00754">
    <property type="entry name" value="Ubl_MoaD"/>
    <property type="match status" value="1"/>
</dbReference>
<dbReference type="InterPro" id="IPR044672">
    <property type="entry name" value="MOCS2A"/>
</dbReference>
<gene>
    <name evidence="4" type="ORF">HMPREF9465_00316</name>
</gene>
<sequence length="85" mass="9261">MKIRILYFALLRDALGRAQEELEVPEDVTTVAGLREWLRGCGEPYATALGNARRVRAAVNQEMAEPDDAVKAGDEVAFFPPVTGG</sequence>
<dbReference type="NCBIfam" id="TIGR01682">
    <property type="entry name" value="moaD"/>
    <property type="match status" value="1"/>
</dbReference>
<dbReference type="HOGENOM" id="CLU_114601_4_0_4"/>
<organism evidence="4 5">
    <name type="scientific">Sutterella wadsworthensis 2_1_59BFAA</name>
    <dbReference type="NCBI Taxonomy" id="742823"/>
    <lineage>
        <taxon>Bacteria</taxon>
        <taxon>Pseudomonadati</taxon>
        <taxon>Pseudomonadota</taxon>
        <taxon>Betaproteobacteria</taxon>
        <taxon>Burkholderiales</taxon>
        <taxon>Sutterellaceae</taxon>
        <taxon>Sutterella</taxon>
    </lineage>
</organism>
<comment type="caution">
    <text evidence="4">The sequence shown here is derived from an EMBL/GenBank/DDBJ whole genome shotgun (WGS) entry which is preliminary data.</text>
</comment>
<evidence type="ECO:0000256" key="1">
    <source>
        <dbReference type="ARBA" id="ARBA00022741"/>
    </source>
</evidence>
<dbReference type="InterPro" id="IPR003749">
    <property type="entry name" value="ThiS/MoaD-like"/>
</dbReference>
<dbReference type="Pfam" id="PF02597">
    <property type="entry name" value="ThiS"/>
    <property type="match status" value="1"/>
</dbReference>
<accession>K1JZS8</accession>
<evidence type="ECO:0000256" key="3">
    <source>
        <dbReference type="ARBA" id="ARBA00024247"/>
    </source>
</evidence>
<dbReference type="EMBL" id="ADMG01000009">
    <property type="protein sequence ID" value="EKB32088.1"/>
    <property type="molecule type" value="Genomic_DNA"/>
</dbReference>
<keyword evidence="5" id="KW-1185">Reference proteome</keyword>
<dbReference type="PATRIC" id="fig|742823.3.peg.312"/>
<protein>
    <recommendedName>
        <fullName evidence="3">Molybdopterin synthase sulfur carrier subunit</fullName>
    </recommendedName>
</protein>
<dbReference type="OrthoDB" id="9801945at2"/>
<evidence type="ECO:0000313" key="4">
    <source>
        <dbReference type="EMBL" id="EKB32088.1"/>
    </source>
</evidence>
<dbReference type="SUPFAM" id="SSF54285">
    <property type="entry name" value="MoaD/ThiS"/>
    <property type="match status" value="1"/>
</dbReference>
<reference evidence="4 5" key="1">
    <citation type="submission" date="2012-05" db="EMBL/GenBank/DDBJ databases">
        <title>The Genome Sequence of Sutterella wadsworthensis 2_1_59BFAA.</title>
        <authorList>
            <consortium name="The Broad Institute Genome Sequencing Platform"/>
            <person name="Earl A."/>
            <person name="Ward D."/>
            <person name="Feldgarden M."/>
            <person name="Gevers D."/>
            <person name="Daigneault M."/>
            <person name="Strauss J."/>
            <person name="Allen-Vercoe E."/>
            <person name="Walker B."/>
            <person name="Young S.K."/>
            <person name="Zeng Q."/>
            <person name="Gargeya S."/>
            <person name="Fitzgerald M."/>
            <person name="Haas B."/>
            <person name="Abouelleil A."/>
            <person name="Alvarado L."/>
            <person name="Arachchi H.M."/>
            <person name="Berlin A.M."/>
            <person name="Chapman S.B."/>
            <person name="Goldberg J."/>
            <person name="Griggs A."/>
            <person name="Gujja S."/>
            <person name="Hansen M."/>
            <person name="Howarth C."/>
            <person name="Imamovic A."/>
            <person name="Larimer J."/>
            <person name="McCowen C."/>
            <person name="Montmayeur A."/>
            <person name="Murphy C."/>
            <person name="Neiman D."/>
            <person name="Pearson M."/>
            <person name="Priest M."/>
            <person name="Roberts A."/>
            <person name="Saif S."/>
            <person name="Shea T."/>
            <person name="Sisk P."/>
            <person name="Sykes S."/>
            <person name="Wortman J."/>
            <person name="Nusbaum C."/>
            <person name="Birren B."/>
        </authorList>
    </citation>
    <scope>NUCLEOTIDE SEQUENCE [LARGE SCALE GENOMIC DNA]</scope>
    <source>
        <strain evidence="4 5">2_1_59BFAA</strain>
    </source>
</reference>
<keyword evidence="1" id="KW-0547">Nucleotide-binding</keyword>
<dbReference type="GO" id="GO:1990133">
    <property type="term" value="C:molybdopterin adenylyltransferase complex"/>
    <property type="evidence" value="ECO:0007669"/>
    <property type="project" value="TreeGrafter"/>
</dbReference>
<dbReference type="STRING" id="742823.HMPREF9465_00316"/>
<dbReference type="PANTHER" id="PTHR33359">
    <property type="entry name" value="MOLYBDOPTERIN SYNTHASE SULFUR CARRIER SUBUNIT"/>
    <property type="match status" value="1"/>
</dbReference>
<evidence type="ECO:0000256" key="2">
    <source>
        <dbReference type="ARBA" id="ARBA00024200"/>
    </source>
</evidence>